<feature type="compositionally biased region" description="Low complexity" evidence="1">
    <location>
        <begin position="65"/>
        <end position="74"/>
    </location>
</feature>
<name>A0A0C9SVN3_PAXIN</name>
<dbReference type="AlphaFoldDB" id="A0A0C9SVN3"/>
<feature type="compositionally biased region" description="Low complexity" evidence="1">
    <location>
        <begin position="30"/>
        <end position="40"/>
    </location>
</feature>
<reference evidence="2 3" key="1">
    <citation type="submission" date="2014-06" db="EMBL/GenBank/DDBJ databases">
        <authorList>
            <consortium name="DOE Joint Genome Institute"/>
            <person name="Kuo A."/>
            <person name="Kohler A."/>
            <person name="Nagy L.G."/>
            <person name="Floudas D."/>
            <person name="Copeland A."/>
            <person name="Barry K.W."/>
            <person name="Cichocki N."/>
            <person name="Veneault-Fourrey C."/>
            <person name="LaButti K."/>
            <person name="Lindquist E.A."/>
            <person name="Lipzen A."/>
            <person name="Lundell T."/>
            <person name="Morin E."/>
            <person name="Murat C."/>
            <person name="Sun H."/>
            <person name="Tunlid A."/>
            <person name="Henrissat B."/>
            <person name="Grigoriev I.V."/>
            <person name="Hibbett D.S."/>
            <person name="Martin F."/>
            <person name="Nordberg H.P."/>
            <person name="Cantor M.N."/>
            <person name="Hua S.X."/>
        </authorList>
    </citation>
    <scope>NUCLEOTIDE SEQUENCE [LARGE SCALE GENOMIC DNA]</scope>
    <source>
        <strain evidence="2 3">ATCC 200175</strain>
    </source>
</reference>
<feature type="compositionally biased region" description="Basic and acidic residues" evidence="1">
    <location>
        <begin position="203"/>
        <end position="213"/>
    </location>
</feature>
<evidence type="ECO:0000313" key="3">
    <source>
        <dbReference type="Proteomes" id="UP000053647"/>
    </source>
</evidence>
<sequence length="213" mass="22981">MNQNNTNDKNDGVKHSQPIPITTHFRHRSASLSSDSSSSPSSPPPLQTPRTFVSPRIPTSPPSSPILSFLSQSPAKSSATAPFRAFGPPPVFEDDEEEAPATANTRRGNTAARFNAPAPVPEVQYERGVNLLRRLSLGSALSKPTNDIPRSRTPPQPQAPPNSAVTTSSPIADHLFVGRRPRRSATIAEPGRQRRAPSPMGERILKGHFDGFN</sequence>
<reference evidence="3" key="2">
    <citation type="submission" date="2015-01" db="EMBL/GenBank/DDBJ databases">
        <title>Evolutionary Origins and Diversification of the Mycorrhizal Mutualists.</title>
        <authorList>
            <consortium name="DOE Joint Genome Institute"/>
            <consortium name="Mycorrhizal Genomics Consortium"/>
            <person name="Kohler A."/>
            <person name="Kuo A."/>
            <person name="Nagy L.G."/>
            <person name="Floudas D."/>
            <person name="Copeland A."/>
            <person name="Barry K.W."/>
            <person name="Cichocki N."/>
            <person name="Veneault-Fourrey C."/>
            <person name="LaButti K."/>
            <person name="Lindquist E.A."/>
            <person name="Lipzen A."/>
            <person name="Lundell T."/>
            <person name="Morin E."/>
            <person name="Murat C."/>
            <person name="Riley R."/>
            <person name="Ohm R."/>
            <person name="Sun H."/>
            <person name="Tunlid A."/>
            <person name="Henrissat B."/>
            <person name="Grigoriev I.V."/>
            <person name="Hibbett D.S."/>
            <person name="Martin F."/>
        </authorList>
    </citation>
    <scope>NUCLEOTIDE SEQUENCE [LARGE SCALE GENOMIC DNA]</scope>
    <source>
        <strain evidence="3">ATCC 200175</strain>
    </source>
</reference>
<dbReference type="OrthoDB" id="2554033at2759"/>
<dbReference type="EMBL" id="KN819352">
    <property type="protein sequence ID" value="KIJ13474.1"/>
    <property type="molecule type" value="Genomic_DNA"/>
</dbReference>
<keyword evidence="3" id="KW-1185">Reference proteome</keyword>
<accession>A0A0C9SVN3</accession>
<feature type="region of interest" description="Disordered" evidence="1">
    <location>
        <begin position="140"/>
        <end position="213"/>
    </location>
</feature>
<feature type="region of interest" description="Disordered" evidence="1">
    <location>
        <begin position="1"/>
        <end position="113"/>
    </location>
</feature>
<proteinExistence type="predicted"/>
<evidence type="ECO:0000256" key="1">
    <source>
        <dbReference type="SAM" id="MobiDB-lite"/>
    </source>
</evidence>
<evidence type="ECO:0000313" key="2">
    <source>
        <dbReference type="EMBL" id="KIJ13474.1"/>
    </source>
</evidence>
<organism evidence="2 3">
    <name type="scientific">Paxillus involutus ATCC 200175</name>
    <dbReference type="NCBI Taxonomy" id="664439"/>
    <lineage>
        <taxon>Eukaryota</taxon>
        <taxon>Fungi</taxon>
        <taxon>Dikarya</taxon>
        <taxon>Basidiomycota</taxon>
        <taxon>Agaricomycotina</taxon>
        <taxon>Agaricomycetes</taxon>
        <taxon>Agaricomycetidae</taxon>
        <taxon>Boletales</taxon>
        <taxon>Paxilineae</taxon>
        <taxon>Paxillaceae</taxon>
        <taxon>Paxillus</taxon>
    </lineage>
</organism>
<gene>
    <name evidence="2" type="ORF">PAXINDRAFT_163694</name>
</gene>
<protein>
    <submittedName>
        <fullName evidence="2">Uncharacterized protein</fullName>
    </submittedName>
</protein>
<feature type="compositionally biased region" description="Polar residues" evidence="1">
    <location>
        <begin position="161"/>
        <end position="170"/>
    </location>
</feature>
<dbReference type="Proteomes" id="UP000053647">
    <property type="component" value="Unassembled WGS sequence"/>
</dbReference>
<dbReference type="HOGENOM" id="CLU_1294783_0_0_1"/>
<feature type="compositionally biased region" description="Low complexity" evidence="1">
    <location>
        <begin position="100"/>
        <end position="113"/>
    </location>
</feature>